<organism evidence="3 4">
    <name type="scientific">Podospora fimiseda</name>
    <dbReference type="NCBI Taxonomy" id="252190"/>
    <lineage>
        <taxon>Eukaryota</taxon>
        <taxon>Fungi</taxon>
        <taxon>Dikarya</taxon>
        <taxon>Ascomycota</taxon>
        <taxon>Pezizomycotina</taxon>
        <taxon>Sordariomycetes</taxon>
        <taxon>Sordariomycetidae</taxon>
        <taxon>Sordariales</taxon>
        <taxon>Podosporaceae</taxon>
        <taxon>Podospora</taxon>
    </lineage>
</organism>
<keyword evidence="4" id="KW-1185">Reference proteome</keyword>
<feature type="chain" id="PRO_5042819487" evidence="2">
    <location>
        <begin position="21"/>
        <end position="251"/>
    </location>
</feature>
<reference evidence="3" key="1">
    <citation type="journal article" date="2023" name="Mol. Phylogenet. Evol.">
        <title>Genome-scale phylogeny and comparative genomics of the fungal order Sordariales.</title>
        <authorList>
            <person name="Hensen N."/>
            <person name="Bonometti L."/>
            <person name="Westerberg I."/>
            <person name="Brannstrom I.O."/>
            <person name="Guillou S."/>
            <person name="Cros-Aarteil S."/>
            <person name="Calhoun S."/>
            <person name="Haridas S."/>
            <person name="Kuo A."/>
            <person name="Mondo S."/>
            <person name="Pangilinan J."/>
            <person name="Riley R."/>
            <person name="LaButti K."/>
            <person name="Andreopoulos B."/>
            <person name="Lipzen A."/>
            <person name="Chen C."/>
            <person name="Yan M."/>
            <person name="Daum C."/>
            <person name="Ng V."/>
            <person name="Clum A."/>
            <person name="Steindorff A."/>
            <person name="Ohm R.A."/>
            <person name="Martin F."/>
            <person name="Silar P."/>
            <person name="Natvig D.O."/>
            <person name="Lalanne C."/>
            <person name="Gautier V."/>
            <person name="Ament-Velasquez S.L."/>
            <person name="Kruys A."/>
            <person name="Hutchinson M.I."/>
            <person name="Powell A.J."/>
            <person name="Barry K."/>
            <person name="Miller A.N."/>
            <person name="Grigoriev I.V."/>
            <person name="Debuchy R."/>
            <person name="Gladieux P."/>
            <person name="Hiltunen Thoren M."/>
            <person name="Johannesson H."/>
        </authorList>
    </citation>
    <scope>NUCLEOTIDE SEQUENCE</scope>
    <source>
        <strain evidence="3">CBS 990.96</strain>
    </source>
</reference>
<evidence type="ECO:0000313" key="4">
    <source>
        <dbReference type="Proteomes" id="UP001301958"/>
    </source>
</evidence>
<evidence type="ECO:0000256" key="2">
    <source>
        <dbReference type="SAM" id="SignalP"/>
    </source>
</evidence>
<keyword evidence="2" id="KW-0732">Signal</keyword>
<accession>A0AAN7BH31</accession>
<evidence type="ECO:0000313" key="3">
    <source>
        <dbReference type="EMBL" id="KAK4223163.1"/>
    </source>
</evidence>
<evidence type="ECO:0000256" key="1">
    <source>
        <dbReference type="SAM" id="MobiDB-lite"/>
    </source>
</evidence>
<feature type="region of interest" description="Disordered" evidence="1">
    <location>
        <begin position="186"/>
        <end position="223"/>
    </location>
</feature>
<feature type="compositionally biased region" description="Polar residues" evidence="1">
    <location>
        <begin position="199"/>
        <end position="223"/>
    </location>
</feature>
<comment type="caution">
    <text evidence="3">The sequence shown here is derived from an EMBL/GenBank/DDBJ whole genome shotgun (WGS) entry which is preliminary data.</text>
</comment>
<sequence length="251" mass="26263">MPPKTALLAATLAAASKALAQTTSVVTHWCPEVWDYGPLVYTTNGKTITDELKGHRTSIYASVINADATATTYSIDCVYGTWAPEPYQGCDNNPNVTYTLGPKTVDGRMIQPIKPYDFTRGFDCDIIDATTASCDFILDGRMAQAVAQTGRWPNDPDEYTGTDWSFYYQPFTITAGLEKLAAATPTAAGGSPVRGGQTIPASTGSSPTQAGAQETGSSVPTSGASKGVVRNGFLATMAGIAAAVWGIGVVV</sequence>
<gene>
    <name evidence="3" type="ORF">QBC38DRAFT_59013</name>
</gene>
<protein>
    <submittedName>
        <fullName evidence="3">Uncharacterized protein</fullName>
    </submittedName>
</protein>
<dbReference type="Proteomes" id="UP001301958">
    <property type="component" value="Unassembled WGS sequence"/>
</dbReference>
<name>A0AAN7BH31_9PEZI</name>
<dbReference type="AlphaFoldDB" id="A0AAN7BH31"/>
<dbReference type="EMBL" id="MU865437">
    <property type="protein sequence ID" value="KAK4223163.1"/>
    <property type="molecule type" value="Genomic_DNA"/>
</dbReference>
<feature type="signal peptide" evidence="2">
    <location>
        <begin position="1"/>
        <end position="20"/>
    </location>
</feature>
<reference evidence="3" key="2">
    <citation type="submission" date="2023-05" db="EMBL/GenBank/DDBJ databases">
        <authorList>
            <consortium name="Lawrence Berkeley National Laboratory"/>
            <person name="Steindorff A."/>
            <person name="Hensen N."/>
            <person name="Bonometti L."/>
            <person name="Westerberg I."/>
            <person name="Brannstrom I.O."/>
            <person name="Guillou S."/>
            <person name="Cros-Aarteil S."/>
            <person name="Calhoun S."/>
            <person name="Haridas S."/>
            <person name="Kuo A."/>
            <person name="Mondo S."/>
            <person name="Pangilinan J."/>
            <person name="Riley R."/>
            <person name="Labutti K."/>
            <person name="Andreopoulos B."/>
            <person name="Lipzen A."/>
            <person name="Chen C."/>
            <person name="Yanf M."/>
            <person name="Daum C."/>
            <person name="Ng V."/>
            <person name="Clum A."/>
            <person name="Ohm R."/>
            <person name="Martin F."/>
            <person name="Silar P."/>
            <person name="Natvig D."/>
            <person name="Lalanne C."/>
            <person name="Gautier V."/>
            <person name="Ament-Velasquez S.L."/>
            <person name="Kruys A."/>
            <person name="Hutchinson M.I."/>
            <person name="Powell A.J."/>
            <person name="Barry K."/>
            <person name="Miller A.N."/>
            <person name="Grigoriev I.V."/>
            <person name="Debuchy R."/>
            <person name="Gladieux P."/>
            <person name="Thoren M.H."/>
            <person name="Johannesson H."/>
        </authorList>
    </citation>
    <scope>NUCLEOTIDE SEQUENCE</scope>
    <source>
        <strain evidence="3">CBS 990.96</strain>
    </source>
</reference>
<proteinExistence type="predicted"/>